<name>A0A024QF15_9BACI</name>
<keyword evidence="3 5" id="KW-1133">Transmembrane helix</keyword>
<feature type="transmembrane region" description="Helical" evidence="5">
    <location>
        <begin position="20"/>
        <end position="38"/>
    </location>
</feature>
<evidence type="ECO:0000313" key="8">
    <source>
        <dbReference type="Proteomes" id="UP000028875"/>
    </source>
</evidence>
<protein>
    <recommendedName>
        <fullName evidence="5">Transport permease protein</fullName>
    </recommendedName>
</protein>
<dbReference type="eggNOG" id="COG0842">
    <property type="taxonomic scope" value="Bacteria"/>
</dbReference>
<comment type="similarity">
    <text evidence="5">Belongs to the ABC-2 integral membrane protein family.</text>
</comment>
<dbReference type="PROSITE" id="PS51012">
    <property type="entry name" value="ABC_TM2"/>
    <property type="match status" value="1"/>
</dbReference>
<dbReference type="PANTHER" id="PTHR43027:SF1">
    <property type="entry name" value="DOXORUBICIN RESISTANCE ABC TRANSPORTER PERMEASE PROTEIN DRRC-RELATED"/>
    <property type="match status" value="1"/>
</dbReference>
<dbReference type="AlphaFoldDB" id="A0A024QF15"/>
<feature type="transmembrane region" description="Helical" evidence="5">
    <location>
        <begin position="101"/>
        <end position="119"/>
    </location>
</feature>
<comment type="subcellular location">
    <subcellularLocation>
        <location evidence="5">Cell membrane</location>
        <topology evidence="5">Multi-pass membrane protein</topology>
    </subcellularLocation>
    <subcellularLocation>
        <location evidence="1">Membrane</location>
        <topology evidence="1">Multi-pass membrane protein</topology>
    </subcellularLocation>
</comment>
<evidence type="ECO:0000256" key="4">
    <source>
        <dbReference type="ARBA" id="ARBA00023136"/>
    </source>
</evidence>
<evidence type="ECO:0000313" key="7">
    <source>
        <dbReference type="EMBL" id="CDQ41079.1"/>
    </source>
</evidence>
<dbReference type="PIRSF" id="PIRSF006648">
    <property type="entry name" value="DrrB"/>
    <property type="match status" value="1"/>
</dbReference>
<keyword evidence="4 5" id="KW-0472">Membrane</keyword>
<dbReference type="Proteomes" id="UP000028875">
    <property type="component" value="Unassembled WGS sequence"/>
</dbReference>
<feature type="transmembrane region" description="Helical" evidence="5">
    <location>
        <begin position="50"/>
        <end position="75"/>
    </location>
</feature>
<dbReference type="InterPro" id="IPR047817">
    <property type="entry name" value="ABC2_TM_bact-type"/>
</dbReference>
<proteinExistence type="inferred from homology"/>
<dbReference type="InterPro" id="IPR052902">
    <property type="entry name" value="ABC-2_transporter"/>
</dbReference>
<dbReference type="Pfam" id="PF01061">
    <property type="entry name" value="ABC2_membrane"/>
    <property type="match status" value="1"/>
</dbReference>
<dbReference type="OrthoDB" id="266913at2"/>
<dbReference type="EMBL" id="CCDP010000002">
    <property type="protein sequence ID" value="CDQ41079.1"/>
    <property type="molecule type" value="Genomic_DNA"/>
</dbReference>
<evidence type="ECO:0000256" key="2">
    <source>
        <dbReference type="ARBA" id="ARBA00022692"/>
    </source>
</evidence>
<evidence type="ECO:0000256" key="1">
    <source>
        <dbReference type="ARBA" id="ARBA00004141"/>
    </source>
</evidence>
<reference evidence="7 8" key="1">
    <citation type="submission" date="2014-03" db="EMBL/GenBank/DDBJ databases">
        <authorList>
            <person name="Urmite Genomes U."/>
        </authorList>
    </citation>
    <scope>NUCLEOTIDE SEQUENCE [LARGE SCALE GENOMIC DNA]</scope>
    <source>
        <strain evidence="7 8">Vm-5</strain>
    </source>
</reference>
<dbReference type="InterPro" id="IPR013525">
    <property type="entry name" value="ABC2_TM"/>
</dbReference>
<feature type="transmembrane region" description="Helical" evidence="5">
    <location>
        <begin position="160"/>
        <end position="180"/>
    </location>
</feature>
<evidence type="ECO:0000256" key="3">
    <source>
        <dbReference type="ARBA" id="ARBA00022989"/>
    </source>
</evidence>
<dbReference type="STRING" id="1462526.BN990_03431"/>
<evidence type="ECO:0000259" key="6">
    <source>
        <dbReference type="PROSITE" id="PS51012"/>
    </source>
</evidence>
<organism evidence="7 8">
    <name type="scientific">Virgibacillus massiliensis</name>
    <dbReference type="NCBI Taxonomy" id="1462526"/>
    <lineage>
        <taxon>Bacteria</taxon>
        <taxon>Bacillati</taxon>
        <taxon>Bacillota</taxon>
        <taxon>Bacilli</taxon>
        <taxon>Bacillales</taxon>
        <taxon>Bacillaceae</taxon>
        <taxon>Virgibacillus</taxon>
    </lineage>
</organism>
<feature type="transmembrane region" description="Helical" evidence="5">
    <location>
        <begin position="218"/>
        <end position="240"/>
    </location>
</feature>
<accession>A0A024QF15</accession>
<sequence length="249" mass="27807">MTSALFHMETIKNLQDRGLIFWMLILPIIFTVLFISIFTAKAAEEIKQQVILSIVPGYVVMFVFFILITMTATFIKDRDNGIAARISSTPAPSYAYLLGKWMPYFVIVLIQITILFLFGKAVYTIPLEQPLFISIISICLTFTVTGLGLALALLVKTNNMGLAITQIIALGGALLSGLWVPMDMMPTIFQIIGKLMPQYWAHQGLRGAMDGTLEWRQFIMVLSILFAFGAAGFITALLRYPYFLKQAKG</sequence>
<dbReference type="GO" id="GO:0140359">
    <property type="term" value="F:ABC-type transporter activity"/>
    <property type="evidence" value="ECO:0007669"/>
    <property type="project" value="InterPro"/>
</dbReference>
<dbReference type="InterPro" id="IPR000412">
    <property type="entry name" value="ABC_2_transport"/>
</dbReference>
<feature type="transmembrane region" description="Helical" evidence="5">
    <location>
        <begin position="131"/>
        <end position="154"/>
    </location>
</feature>
<keyword evidence="5" id="KW-1003">Cell membrane</keyword>
<evidence type="ECO:0000256" key="5">
    <source>
        <dbReference type="RuleBase" id="RU361157"/>
    </source>
</evidence>
<keyword evidence="5" id="KW-0813">Transport</keyword>
<gene>
    <name evidence="7" type="ORF">BN990_03431</name>
</gene>
<dbReference type="RefSeq" id="WP_021288763.1">
    <property type="nucleotide sequence ID" value="NZ_BNER01000007.1"/>
</dbReference>
<feature type="domain" description="ABC transmembrane type-2" evidence="6">
    <location>
        <begin position="18"/>
        <end position="243"/>
    </location>
</feature>
<comment type="caution">
    <text evidence="7">The sequence shown here is derived from an EMBL/GenBank/DDBJ whole genome shotgun (WGS) entry which is preliminary data.</text>
</comment>
<keyword evidence="2 5" id="KW-0812">Transmembrane</keyword>
<reference evidence="8" key="2">
    <citation type="submission" date="2014-05" db="EMBL/GenBank/DDBJ databases">
        <title>Draft genome sequence of Virgibacillus massiliensis Vm-5.</title>
        <authorList>
            <person name="Khelaifia S."/>
            <person name="Croce O."/>
            <person name="Lagier J.C."/>
            <person name="Raoult D."/>
        </authorList>
    </citation>
    <scope>NUCLEOTIDE SEQUENCE [LARGE SCALE GENOMIC DNA]</scope>
    <source>
        <strain evidence="8">Vm-5</strain>
    </source>
</reference>
<keyword evidence="8" id="KW-1185">Reference proteome</keyword>
<dbReference type="PANTHER" id="PTHR43027">
    <property type="entry name" value="DOXORUBICIN RESISTANCE ABC TRANSPORTER PERMEASE PROTEIN DRRC-RELATED"/>
    <property type="match status" value="1"/>
</dbReference>
<dbReference type="GO" id="GO:0043190">
    <property type="term" value="C:ATP-binding cassette (ABC) transporter complex"/>
    <property type="evidence" value="ECO:0007669"/>
    <property type="project" value="InterPro"/>
</dbReference>